<reference evidence="1 2" key="1">
    <citation type="journal article" date="2015" name="Genome Biol.">
        <title>Comparative genomics of Steinernema reveals deeply conserved gene regulatory networks.</title>
        <authorList>
            <person name="Dillman A.R."/>
            <person name="Macchietto M."/>
            <person name="Porter C.F."/>
            <person name="Rogers A."/>
            <person name="Williams B."/>
            <person name="Antoshechkin I."/>
            <person name="Lee M.M."/>
            <person name="Goodwin Z."/>
            <person name="Lu X."/>
            <person name="Lewis E.E."/>
            <person name="Goodrich-Blair H."/>
            <person name="Stock S.P."/>
            <person name="Adams B.J."/>
            <person name="Sternberg P.W."/>
            <person name="Mortazavi A."/>
        </authorList>
    </citation>
    <scope>NUCLEOTIDE SEQUENCE [LARGE SCALE GENOMIC DNA]</scope>
    <source>
        <strain evidence="1 2">ALL</strain>
    </source>
</reference>
<sequence>MFKPKPEMPQETSPSLLFPLFERSSLEPTISAARRLRRKNHIENLPKATRNPPRHYSRRTCLVCVWDANVRDAKVRDANVLSPFELQVASLQTRKTHFGSYG</sequence>
<proteinExistence type="predicted"/>
<keyword evidence="2" id="KW-1185">Reference proteome</keyword>
<protein>
    <submittedName>
        <fullName evidence="1">Uncharacterized protein</fullName>
    </submittedName>
</protein>
<organism evidence="1 2">
    <name type="scientific">Steinernema carpocapsae</name>
    <name type="common">Entomopathogenic nematode</name>
    <dbReference type="NCBI Taxonomy" id="34508"/>
    <lineage>
        <taxon>Eukaryota</taxon>
        <taxon>Metazoa</taxon>
        <taxon>Ecdysozoa</taxon>
        <taxon>Nematoda</taxon>
        <taxon>Chromadorea</taxon>
        <taxon>Rhabditida</taxon>
        <taxon>Tylenchina</taxon>
        <taxon>Panagrolaimomorpha</taxon>
        <taxon>Strongyloidoidea</taxon>
        <taxon>Steinernematidae</taxon>
        <taxon>Steinernema</taxon>
    </lineage>
</organism>
<gene>
    <name evidence="1" type="ORF">L596_020753</name>
</gene>
<accession>A0A4U5MUP1</accession>
<evidence type="ECO:0000313" key="1">
    <source>
        <dbReference type="EMBL" id="TKR73444.1"/>
    </source>
</evidence>
<dbReference type="Proteomes" id="UP000298663">
    <property type="component" value="Unassembled WGS sequence"/>
</dbReference>
<evidence type="ECO:0000313" key="2">
    <source>
        <dbReference type="Proteomes" id="UP000298663"/>
    </source>
</evidence>
<reference evidence="1 2" key="2">
    <citation type="journal article" date="2019" name="G3 (Bethesda)">
        <title>Hybrid Assembly of the Genome of the Entomopathogenic Nematode Steinernema carpocapsae Identifies the X-Chromosome.</title>
        <authorList>
            <person name="Serra L."/>
            <person name="Macchietto M."/>
            <person name="Macias-Munoz A."/>
            <person name="McGill C.J."/>
            <person name="Rodriguez I.M."/>
            <person name="Rodriguez B."/>
            <person name="Murad R."/>
            <person name="Mortazavi A."/>
        </authorList>
    </citation>
    <scope>NUCLEOTIDE SEQUENCE [LARGE SCALE GENOMIC DNA]</scope>
    <source>
        <strain evidence="1 2">ALL</strain>
    </source>
</reference>
<name>A0A4U5MUP1_STECR</name>
<dbReference type="EMBL" id="AZBU02000006">
    <property type="protein sequence ID" value="TKR73444.1"/>
    <property type="molecule type" value="Genomic_DNA"/>
</dbReference>
<dbReference type="AlphaFoldDB" id="A0A4U5MUP1"/>
<comment type="caution">
    <text evidence="1">The sequence shown here is derived from an EMBL/GenBank/DDBJ whole genome shotgun (WGS) entry which is preliminary data.</text>
</comment>